<evidence type="ECO:0000256" key="6">
    <source>
        <dbReference type="ARBA" id="ARBA00022741"/>
    </source>
</evidence>
<dbReference type="GO" id="GO:0005524">
    <property type="term" value="F:ATP binding"/>
    <property type="evidence" value="ECO:0007669"/>
    <property type="project" value="UniProtKB-UniRule"/>
</dbReference>
<dbReference type="EMBL" id="SJDT01000002">
    <property type="protein sequence ID" value="TBW22745.1"/>
    <property type="molecule type" value="Genomic_DNA"/>
</dbReference>
<comment type="subunit">
    <text evidence="10">Monomer.</text>
</comment>
<keyword evidence="15" id="KW-1185">Reference proteome</keyword>
<dbReference type="InterPro" id="IPR018022">
    <property type="entry name" value="IPT"/>
</dbReference>
<evidence type="ECO:0000256" key="7">
    <source>
        <dbReference type="ARBA" id="ARBA00022840"/>
    </source>
</evidence>
<evidence type="ECO:0000256" key="1">
    <source>
        <dbReference type="ARBA" id="ARBA00001946"/>
    </source>
</evidence>
<comment type="similarity">
    <text evidence="3 10 13">Belongs to the IPP transferase family.</text>
</comment>
<dbReference type="FunFam" id="1.10.20.140:FF:000001">
    <property type="entry name" value="tRNA dimethylallyltransferase"/>
    <property type="match status" value="1"/>
</dbReference>
<evidence type="ECO:0000313" key="15">
    <source>
        <dbReference type="Proteomes" id="UP000293036"/>
    </source>
</evidence>
<evidence type="ECO:0000256" key="10">
    <source>
        <dbReference type="HAMAP-Rule" id="MF_00185"/>
    </source>
</evidence>
<dbReference type="RefSeq" id="WP_131279698.1">
    <property type="nucleotide sequence ID" value="NZ_JBHSLR010000009.1"/>
</dbReference>
<dbReference type="AlphaFoldDB" id="A0A4Q9V112"/>
<organism evidence="14 15">
    <name type="scientific">Arcanobacterium bovis</name>
    <dbReference type="NCBI Taxonomy" id="2529275"/>
    <lineage>
        <taxon>Bacteria</taxon>
        <taxon>Bacillati</taxon>
        <taxon>Actinomycetota</taxon>
        <taxon>Actinomycetes</taxon>
        <taxon>Actinomycetales</taxon>
        <taxon>Actinomycetaceae</taxon>
        <taxon>Arcanobacterium</taxon>
    </lineage>
</organism>
<dbReference type="EC" id="2.5.1.75" evidence="10"/>
<evidence type="ECO:0000256" key="13">
    <source>
        <dbReference type="RuleBase" id="RU003785"/>
    </source>
</evidence>
<dbReference type="InterPro" id="IPR039657">
    <property type="entry name" value="Dimethylallyltransferase"/>
</dbReference>
<evidence type="ECO:0000256" key="5">
    <source>
        <dbReference type="ARBA" id="ARBA00022694"/>
    </source>
</evidence>
<evidence type="ECO:0000313" key="14">
    <source>
        <dbReference type="EMBL" id="TBW22745.1"/>
    </source>
</evidence>
<evidence type="ECO:0000256" key="8">
    <source>
        <dbReference type="ARBA" id="ARBA00022842"/>
    </source>
</evidence>
<evidence type="ECO:0000256" key="2">
    <source>
        <dbReference type="ARBA" id="ARBA00003213"/>
    </source>
</evidence>
<dbReference type="Pfam" id="PF01715">
    <property type="entry name" value="IPPT"/>
    <property type="match status" value="1"/>
</dbReference>
<dbReference type="Gene3D" id="3.40.50.300">
    <property type="entry name" value="P-loop containing nucleotide triphosphate hydrolases"/>
    <property type="match status" value="1"/>
</dbReference>
<comment type="function">
    <text evidence="2 10 12">Catalyzes the transfer of a dimethylallyl group onto the adenine at position 37 in tRNAs that read codons beginning with uridine, leading to the formation of N6-(dimethylallyl)adenosine (i(6)A).</text>
</comment>
<dbReference type="Gene3D" id="1.10.20.140">
    <property type="match status" value="1"/>
</dbReference>
<comment type="cofactor">
    <cofactor evidence="1 10">
        <name>Mg(2+)</name>
        <dbReference type="ChEBI" id="CHEBI:18420"/>
    </cofactor>
</comment>
<evidence type="ECO:0000256" key="3">
    <source>
        <dbReference type="ARBA" id="ARBA00005842"/>
    </source>
</evidence>
<protein>
    <recommendedName>
        <fullName evidence="10">tRNA dimethylallyltransferase</fullName>
        <ecNumber evidence="10">2.5.1.75</ecNumber>
    </recommendedName>
    <alternativeName>
        <fullName evidence="10">Dimethylallyl diphosphate:tRNA dimethylallyltransferase</fullName>
        <shortName evidence="10">DMAPP:tRNA dimethylallyltransferase</shortName>
        <shortName evidence="10">DMATase</shortName>
    </alternativeName>
    <alternativeName>
        <fullName evidence="10">Isopentenyl-diphosphate:tRNA isopentenyltransferase</fullName>
        <shortName evidence="10">IPP transferase</shortName>
        <shortName evidence="10">IPPT</shortName>
        <shortName evidence="10">IPTase</shortName>
    </alternativeName>
</protein>
<dbReference type="GO" id="GO:0052381">
    <property type="term" value="F:tRNA dimethylallyltransferase activity"/>
    <property type="evidence" value="ECO:0007669"/>
    <property type="project" value="UniProtKB-UniRule"/>
</dbReference>
<feature type="site" description="Interaction with substrate tRNA" evidence="10">
    <location>
        <position position="112"/>
    </location>
</feature>
<evidence type="ECO:0000256" key="9">
    <source>
        <dbReference type="ARBA" id="ARBA00049563"/>
    </source>
</evidence>
<dbReference type="SUPFAM" id="SSF52540">
    <property type="entry name" value="P-loop containing nucleoside triphosphate hydrolases"/>
    <property type="match status" value="2"/>
</dbReference>
<evidence type="ECO:0000256" key="4">
    <source>
        <dbReference type="ARBA" id="ARBA00022679"/>
    </source>
</evidence>
<evidence type="ECO:0000256" key="12">
    <source>
        <dbReference type="RuleBase" id="RU003784"/>
    </source>
</evidence>
<name>A0A4Q9V112_9ACTO</name>
<comment type="catalytic activity">
    <reaction evidence="9 10 11">
        <text>adenosine(37) in tRNA + dimethylallyl diphosphate = N(6)-dimethylallyladenosine(37) in tRNA + diphosphate</text>
        <dbReference type="Rhea" id="RHEA:26482"/>
        <dbReference type="Rhea" id="RHEA-COMP:10162"/>
        <dbReference type="Rhea" id="RHEA-COMP:10375"/>
        <dbReference type="ChEBI" id="CHEBI:33019"/>
        <dbReference type="ChEBI" id="CHEBI:57623"/>
        <dbReference type="ChEBI" id="CHEBI:74411"/>
        <dbReference type="ChEBI" id="CHEBI:74415"/>
        <dbReference type="EC" id="2.5.1.75"/>
    </reaction>
</comment>
<proteinExistence type="inferred from homology"/>
<sequence>MSLEVETPTTPIIAVVGATSSGKTLLSIEIAQALGGSEFAEIISADAMQLYRGMDVGTAKISVPERCGIVHHQLDVLDICEEASVAAYQKYARMDLENVRRRGKVPIVVGGSGLYVSGLLDELNFPGTDPKIRAELEERAKNQGMDALISELAKLDPKSAQIIDLANPRRVIRALEVVLLTGKSYTPEFPRHTRHFSNTHFVGIDVPKEILNERIERRVHEMFANGLVDETKQLMEQGLATSPTAGKATGYAQTIDFLLGKISQEQAIADIAFGTRRLAKKQRTWFGADPRIEWHKVAGESVNEAKSQLRELGKKIAEQIV</sequence>
<evidence type="ECO:0000256" key="11">
    <source>
        <dbReference type="RuleBase" id="RU003783"/>
    </source>
</evidence>
<comment type="caution">
    <text evidence="10">Lacks conserved residue(s) required for the propagation of feature annotation.</text>
</comment>
<keyword evidence="4 10" id="KW-0808">Transferase</keyword>
<gene>
    <name evidence="10 14" type="primary">miaA</name>
    <name evidence="14" type="ORF">EZJ44_02195</name>
</gene>
<dbReference type="GO" id="GO:0006400">
    <property type="term" value="P:tRNA modification"/>
    <property type="evidence" value="ECO:0007669"/>
    <property type="project" value="TreeGrafter"/>
</dbReference>
<feature type="binding site" evidence="10">
    <location>
        <begin position="17"/>
        <end position="24"/>
    </location>
    <ligand>
        <name>ATP</name>
        <dbReference type="ChEBI" id="CHEBI:30616"/>
    </ligand>
</feature>
<feature type="binding site" evidence="10">
    <location>
        <begin position="19"/>
        <end position="24"/>
    </location>
    <ligand>
        <name>substrate</name>
    </ligand>
</feature>
<keyword evidence="5 10" id="KW-0819">tRNA processing</keyword>
<dbReference type="NCBIfam" id="TIGR00174">
    <property type="entry name" value="miaA"/>
    <property type="match status" value="1"/>
</dbReference>
<feature type="site" description="Interaction with substrate tRNA" evidence="10">
    <location>
        <position position="133"/>
    </location>
</feature>
<accession>A0A4Q9V112</accession>
<keyword evidence="8 10" id="KW-0460">Magnesium</keyword>
<keyword evidence="7 10" id="KW-0067">ATP-binding</keyword>
<dbReference type="HAMAP" id="MF_00185">
    <property type="entry name" value="IPP_trans"/>
    <property type="match status" value="1"/>
</dbReference>
<dbReference type="PANTHER" id="PTHR11088">
    <property type="entry name" value="TRNA DIMETHYLALLYLTRANSFERASE"/>
    <property type="match status" value="1"/>
</dbReference>
<reference evidence="14 15" key="1">
    <citation type="submission" date="2019-02" db="EMBL/GenBank/DDBJ databases">
        <title>Arcanobacterium bovis sp. nov., isolated from the milk of a cow with mastitis.</title>
        <authorList>
            <person name="Sammra O."/>
            <person name="Foster G."/>
            <person name="Hassan A."/>
            <person name="Alssahen M."/>
            <person name="Laemmler C."/>
            <person name="Borowiak M."/>
            <person name="Malorny B."/>
            <person name="Abdulmawjood A."/>
        </authorList>
    </citation>
    <scope>NUCLEOTIDE SEQUENCE [LARGE SCALE GENOMIC DNA]</scope>
    <source>
        <strain evidence="14 15">C605018/01/1</strain>
    </source>
</reference>
<comment type="caution">
    <text evidence="14">The sequence shown here is derived from an EMBL/GenBank/DDBJ whole genome shotgun (WGS) entry which is preliminary data.</text>
</comment>
<keyword evidence="6 10" id="KW-0547">Nucleotide-binding</keyword>
<dbReference type="Proteomes" id="UP000293036">
    <property type="component" value="Unassembled WGS sequence"/>
</dbReference>
<dbReference type="PANTHER" id="PTHR11088:SF60">
    <property type="entry name" value="TRNA DIMETHYLALLYLTRANSFERASE"/>
    <property type="match status" value="1"/>
</dbReference>
<dbReference type="InterPro" id="IPR027417">
    <property type="entry name" value="P-loop_NTPase"/>
</dbReference>
<dbReference type="OrthoDB" id="9776390at2"/>